<name>A0A1S0U2K4_LOALO</name>
<proteinExistence type="predicted"/>
<dbReference type="GeneID" id="9941856"/>
<protein>
    <submittedName>
        <fullName evidence="1">Uncharacterized protein</fullName>
    </submittedName>
</protein>
<organism evidence="1">
    <name type="scientific">Loa loa</name>
    <name type="common">Eye worm</name>
    <name type="synonym">Filaria loa</name>
    <dbReference type="NCBI Taxonomy" id="7209"/>
    <lineage>
        <taxon>Eukaryota</taxon>
        <taxon>Metazoa</taxon>
        <taxon>Ecdysozoa</taxon>
        <taxon>Nematoda</taxon>
        <taxon>Chromadorea</taxon>
        <taxon>Rhabditida</taxon>
        <taxon>Spirurina</taxon>
        <taxon>Spiruromorpha</taxon>
        <taxon>Filarioidea</taxon>
        <taxon>Onchocercidae</taxon>
        <taxon>Loa</taxon>
    </lineage>
</organism>
<dbReference type="RefSeq" id="XP_003140040.1">
    <property type="nucleotide sequence ID" value="XM_003139992.1"/>
</dbReference>
<dbReference type="EMBL" id="JH712099">
    <property type="protein sequence ID" value="EFO24030.1"/>
    <property type="molecule type" value="Genomic_DNA"/>
</dbReference>
<dbReference type="KEGG" id="loa:LOAG_04455"/>
<sequence length="100" mass="11312">MITQLDAYLTLKVCYLVFDLSSQYVVDSFLLAPLHSILFRSLCENEEVVAQRARGEKGHWRSIEVMTAPLSPMESLSPALDELANDDLSFANLTSFKRPF</sequence>
<dbReference type="InParanoid" id="A0A1S0U2K4"/>
<dbReference type="CTD" id="9941856"/>
<reference evidence="1" key="1">
    <citation type="submission" date="2012-04" db="EMBL/GenBank/DDBJ databases">
        <title>The Genome Sequence of Loa loa.</title>
        <authorList>
            <consortium name="The Broad Institute Genome Sequencing Platform"/>
            <consortium name="Broad Institute Genome Sequencing Center for Infectious Disease"/>
            <person name="Nutman T.B."/>
            <person name="Fink D.L."/>
            <person name="Russ C."/>
            <person name="Young S."/>
            <person name="Zeng Q."/>
            <person name="Gargeya S."/>
            <person name="Alvarado L."/>
            <person name="Berlin A."/>
            <person name="Chapman S.B."/>
            <person name="Chen Z."/>
            <person name="Freedman E."/>
            <person name="Gellesch M."/>
            <person name="Goldberg J."/>
            <person name="Griggs A."/>
            <person name="Gujja S."/>
            <person name="Heilman E.R."/>
            <person name="Heiman D."/>
            <person name="Howarth C."/>
            <person name="Mehta T."/>
            <person name="Neiman D."/>
            <person name="Pearson M."/>
            <person name="Roberts A."/>
            <person name="Saif S."/>
            <person name="Shea T."/>
            <person name="Shenoy N."/>
            <person name="Sisk P."/>
            <person name="Stolte C."/>
            <person name="Sykes S."/>
            <person name="White J."/>
            <person name="Yandava C."/>
            <person name="Haas B."/>
            <person name="Henn M.R."/>
            <person name="Nusbaum C."/>
            <person name="Birren B."/>
        </authorList>
    </citation>
    <scope>NUCLEOTIDE SEQUENCE [LARGE SCALE GENOMIC DNA]</scope>
</reference>
<dbReference type="AlphaFoldDB" id="A0A1S0U2K4"/>
<gene>
    <name evidence="1" type="ORF">LOAG_04455</name>
</gene>
<accession>A0A1S0U2K4</accession>
<evidence type="ECO:0000313" key="1">
    <source>
        <dbReference type="EMBL" id="EFO24030.1"/>
    </source>
</evidence>